<dbReference type="STRING" id="1338436.LK10_05465"/>
<comment type="caution">
    <text evidence="2">The sequence shown here is derived from an EMBL/GenBank/DDBJ whole genome shotgun (WGS) entry which is preliminary data.</text>
</comment>
<evidence type="ECO:0000256" key="1">
    <source>
        <dbReference type="SAM" id="MobiDB-lite"/>
    </source>
</evidence>
<organism evidence="2 3">
    <name type="scientific">Sinomonas humi</name>
    <dbReference type="NCBI Taxonomy" id="1338436"/>
    <lineage>
        <taxon>Bacteria</taxon>
        <taxon>Bacillati</taxon>
        <taxon>Actinomycetota</taxon>
        <taxon>Actinomycetes</taxon>
        <taxon>Micrococcales</taxon>
        <taxon>Micrococcaceae</taxon>
        <taxon>Sinomonas</taxon>
    </lineage>
</organism>
<accession>A0A0B2ARH3</accession>
<reference evidence="2 3" key="1">
    <citation type="submission" date="2014-09" db="EMBL/GenBank/DDBJ databases">
        <title>Genome sequence of Sinomonas sp. MUSC 117.</title>
        <authorList>
            <person name="Lee L.-H."/>
        </authorList>
    </citation>
    <scope>NUCLEOTIDE SEQUENCE [LARGE SCALE GENOMIC DNA]</scope>
    <source>
        <strain evidence="2 3">MUSC 117</strain>
    </source>
</reference>
<sequence length="77" mass="8177">MPSVTGRHPATAPVRARRPTVGLESTKRVCFLATGPAEAALETQEDQGIGAGQAARNFVNLKAQRPDVPPVPPLNRH</sequence>
<name>A0A0B2ARH3_9MICC</name>
<dbReference type="Proteomes" id="UP000030982">
    <property type="component" value="Unassembled WGS sequence"/>
</dbReference>
<keyword evidence="3" id="KW-1185">Reference proteome</keyword>
<dbReference type="AlphaFoldDB" id="A0A0B2ARH3"/>
<feature type="region of interest" description="Disordered" evidence="1">
    <location>
        <begin position="1"/>
        <end position="21"/>
    </location>
</feature>
<proteinExistence type="predicted"/>
<gene>
    <name evidence="2" type="ORF">LK10_05465</name>
</gene>
<evidence type="ECO:0000313" key="3">
    <source>
        <dbReference type="Proteomes" id="UP000030982"/>
    </source>
</evidence>
<dbReference type="EMBL" id="JTDL01000079">
    <property type="protein sequence ID" value="KHL04468.1"/>
    <property type="molecule type" value="Genomic_DNA"/>
</dbReference>
<protein>
    <submittedName>
        <fullName evidence="2">Uncharacterized protein</fullName>
    </submittedName>
</protein>
<evidence type="ECO:0000313" key="2">
    <source>
        <dbReference type="EMBL" id="KHL04468.1"/>
    </source>
</evidence>